<dbReference type="SUPFAM" id="SSF55781">
    <property type="entry name" value="GAF domain-like"/>
    <property type="match status" value="1"/>
</dbReference>
<evidence type="ECO:0000256" key="2">
    <source>
        <dbReference type="ARBA" id="ARBA00022840"/>
    </source>
</evidence>
<name>A0ABY6AYI6_9BURK</name>
<evidence type="ECO:0000256" key="1">
    <source>
        <dbReference type="ARBA" id="ARBA00022741"/>
    </source>
</evidence>
<dbReference type="PROSITE" id="PS50045">
    <property type="entry name" value="SIGMA54_INTERACT_4"/>
    <property type="match status" value="1"/>
</dbReference>
<dbReference type="SMART" id="SM00382">
    <property type="entry name" value="AAA"/>
    <property type="match status" value="1"/>
</dbReference>
<dbReference type="CDD" id="cd00009">
    <property type="entry name" value="AAA"/>
    <property type="match status" value="1"/>
</dbReference>
<proteinExistence type="predicted"/>
<accession>A0ABY6AYI6</accession>
<feature type="domain" description="Sigma-54 factor interaction" evidence="7">
    <location>
        <begin position="338"/>
        <end position="555"/>
    </location>
</feature>
<reference evidence="8" key="1">
    <citation type="submission" date="2022-10" db="EMBL/GenBank/DDBJ databases">
        <title>Characterization and whole genome sequencing of a new Roseateles species, isolated from fresh water.</title>
        <authorList>
            <person name="Guliayeva D.Y."/>
            <person name="Akhremchuk A.E."/>
            <person name="Sikolenko M.A."/>
            <person name="Valentovich L.N."/>
            <person name="Sidarenka A.V."/>
        </authorList>
    </citation>
    <scope>NUCLEOTIDE SEQUENCE</scope>
    <source>
        <strain evidence="8">BIM B-1768</strain>
    </source>
</reference>
<dbReference type="InterPro" id="IPR058031">
    <property type="entry name" value="AAA_lid_NorR"/>
</dbReference>
<sequence>MSDRALASSVVERARQRFFIDGTDPGASIPAHVSRSWRRCDALSPALQRPAVAEPVLRGELSVRREASAWLRQCAQPELDGLAEHVLGQGCVVILSDASGLILDEVGSPDFLPKAQRIALTPGVDWSESQRGTNAIGTALHEREGLMVLGGEHFLAQNGALGCAAAPIFNARGELVGVLDISGEDIHVDVHALGLVRMAASQVEHRMMSNGRRDGQLVRFHRRPGLLGTPREGLLSVLDGQIVGANRTALSLLGMVWEEALGAPAERLLGARWQRLQSGSGLLVNPDGRQLAVSIEAPQRADTPIRRASTGPLERVSHADPRAQSGHTTDPPDVLAPLLANAMRIAAAGLPILVSGETGSGKDVFVRRLHRASHRASGPLVAVNCAALPESLIEAELFGYEDGAFTGARRRGLPGRLREAHGGMLFLDEIGDMPLSMQTRLLRVLEARVVRPLGGSQDIAVDFDLVCATHRDLAALVGQGLFRQDLLYRLQGHVVCIPPLRSRADRRALMSRLMDEAGGAAKGLRLTPAALDALERQPWPGNVRELLSLLRSVVALAEPGATLDVSDLGLPDAVAAAPRETAQVMGAVDGAGQRAQSGLLASLTDEAIRRALAECGGNVAGAARRLGLHRSTLYRYLARRRGEGERGFEGVSG</sequence>
<protein>
    <submittedName>
        <fullName evidence="8">Sigma-54-dependent Fis family transcriptional regulator</fullName>
    </submittedName>
</protein>
<dbReference type="Gene3D" id="3.30.450.40">
    <property type="match status" value="1"/>
</dbReference>
<dbReference type="PANTHER" id="PTHR32071:SF77">
    <property type="entry name" value="TRANSCRIPTIONAL REGULATORY PROTEIN"/>
    <property type="match status" value="1"/>
</dbReference>
<keyword evidence="2" id="KW-0067">ATP-binding</keyword>
<evidence type="ECO:0000313" key="9">
    <source>
        <dbReference type="Proteomes" id="UP001064933"/>
    </source>
</evidence>
<keyword evidence="1" id="KW-0547">Nucleotide-binding</keyword>
<evidence type="ECO:0000256" key="5">
    <source>
        <dbReference type="ARBA" id="ARBA00023163"/>
    </source>
</evidence>
<dbReference type="PRINTS" id="PR01590">
    <property type="entry name" value="HTHFIS"/>
</dbReference>
<dbReference type="RefSeq" id="WP_261757502.1">
    <property type="nucleotide sequence ID" value="NZ_CP104562.2"/>
</dbReference>
<organism evidence="8 9">
    <name type="scientific">Roseateles amylovorans</name>
    <dbReference type="NCBI Taxonomy" id="2978473"/>
    <lineage>
        <taxon>Bacteria</taxon>
        <taxon>Pseudomonadati</taxon>
        <taxon>Pseudomonadota</taxon>
        <taxon>Betaproteobacteria</taxon>
        <taxon>Burkholderiales</taxon>
        <taxon>Sphaerotilaceae</taxon>
        <taxon>Roseateles</taxon>
    </lineage>
</organism>
<dbReference type="InterPro" id="IPR003593">
    <property type="entry name" value="AAA+_ATPase"/>
</dbReference>
<dbReference type="PROSITE" id="PS00676">
    <property type="entry name" value="SIGMA54_INTERACT_2"/>
    <property type="match status" value="1"/>
</dbReference>
<evidence type="ECO:0000256" key="4">
    <source>
        <dbReference type="ARBA" id="ARBA00023125"/>
    </source>
</evidence>
<dbReference type="Proteomes" id="UP001064933">
    <property type="component" value="Chromosome"/>
</dbReference>
<dbReference type="Pfam" id="PF25601">
    <property type="entry name" value="AAA_lid_14"/>
    <property type="match status" value="1"/>
</dbReference>
<keyword evidence="4" id="KW-0238">DNA-binding</keyword>
<dbReference type="InterPro" id="IPR025662">
    <property type="entry name" value="Sigma_54_int_dom_ATP-bd_1"/>
</dbReference>
<keyword evidence="3" id="KW-0805">Transcription regulation</keyword>
<dbReference type="EMBL" id="CP104562">
    <property type="protein sequence ID" value="UXH77747.1"/>
    <property type="molecule type" value="Genomic_DNA"/>
</dbReference>
<dbReference type="Pfam" id="PF01590">
    <property type="entry name" value="GAF"/>
    <property type="match status" value="1"/>
</dbReference>
<dbReference type="InterPro" id="IPR029016">
    <property type="entry name" value="GAF-like_dom_sf"/>
</dbReference>
<dbReference type="Gene3D" id="1.10.10.60">
    <property type="entry name" value="Homeodomain-like"/>
    <property type="match status" value="1"/>
</dbReference>
<dbReference type="InterPro" id="IPR002197">
    <property type="entry name" value="HTH_Fis"/>
</dbReference>
<evidence type="ECO:0000259" key="7">
    <source>
        <dbReference type="PROSITE" id="PS50045"/>
    </source>
</evidence>
<feature type="region of interest" description="Disordered" evidence="6">
    <location>
        <begin position="296"/>
        <end position="331"/>
    </location>
</feature>
<dbReference type="SUPFAM" id="SSF46689">
    <property type="entry name" value="Homeodomain-like"/>
    <property type="match status" value="1"/>
</dbReference>
<dbReference type="Gene3D" id="1.10.8.60">
    <property type="match status" value="1"/>
</dbReference>
<dbReference type="InterPro" id="IPR027417">
    <property type="entry name" value="P-loop_NTPase"/>
</dbReference>
<dbReference type="Pfam" id="PF02954">
    <property type="entry name" value="HTH_8"/>
    <property type="match status" value="1"/>
</dbReference>
<keyword evidence="5" id="KW-0804">Transcription</keyword>
<evidence type="ECO:0000256" key="6">
    <source>
        <dbReference type="SAM" id="MobiDB-lite"/>
    </source>
</evidence>
<dbReference type="InterPro" id="IPR009057">
    <property type="entry name" value="Homeodomain-like_sf"/>
</dbReference>
<dbReference type="SUPFAM" id="SSF52540">
    <property type="entry name" value="P-loop containing nucleoside triphosphate hydrolases"/>
    <property type="match status" value="1"/>
</dbReference>
<keyword evidence="9" id="KW-1185">Reference proteome</keyword>
<dbReference type="PROSITE" id="PS00675">
    <property type="entry name" value="SIGMA54_INTERACT_1"/>
    <property type="match status" value="1"/>
</dbReference>
<dbReference type="InterPro" id="IPR003018">
    <property type="entry name" value="GAF"/>
</dbReference>
<dbReference type="InterPro" id="IPR002078">
    <property type="entry name" value="Sigma_54_int"/>
</dbReference>
<evidence type="ECO:0000256" key="3">
    <source>
        <dbReference type="ARBA" id="ARBA00023015"/>
    </source>
</evidence>
<gene>
    <name evidence="8" type="ORF">N4261_22640</name>
</gene>
<dbReference type="Gene3D" id="3.40.50.300">
    <property type="entry name" value="P-loop containing nucleotide triphosphate hydrolases"/>
    <property type="match status" value="1"/>
</dbReference>
<dbReference type="InterPro" id="IPR025943">
    <property type="entry name" value="Sigma_54_int_dom_ATP-bd_2"/>
</dbReference>
<evidence type="ECO:0000313" key="8">
    <source>
        <dbReference type="EMBL" id="UXH77747.1"/>
    </source>
</evidence>
<dbReference type="PANTHER" id="PTHR32071">
    <property type="entry name" value="TRANSCRIPTIONAL REGULATORY PROTEIN"/>
    <property type="match status" value="1"/>
</dbReference>
<dbReference type="Pfam" id="PF00158">
    <property type="entry name" value="Sigma54_activat"/>
    <property type="match status" value="1"/>
</dbReference>